<gene>
    <name evidence="2" type="ORF">NCTC7915_01838</name>
</gene>
<dbReference type="Proteomes" id="UP000254118">
    <property type="component" value="Unassembled WGS sequence"/>
</dbReference>
<name>A0AA46H134_9MICO</name>
<protein>
    <submittedName>
        <fullName evidence="2">Uncharacterized protein</fullName>
    </submittedName>
</protein>
<evidence type="ECO:0000313" key="3">
    <source>
        <dbReference type="Proteomes" id="UP000254118"/>
    </source>
</evidence>
<accession>A0AA46H134</accession>
<evidence type="ECO:0000313" key="2">
    <source>
        <dbReference type="EMBL" id="STD12774.1"/>
    </source>
</evidence>
<organism evidence="2 3">
    <name type="scientific">Dermatophilus congolensis</name>
    <dbReference type="NCBI Taxonomy" id="1863"/>
    <lineage>
        <taxon>Bacteria</taxon>
        <taxon>Bacillati</taxon>
        <taxon>Actinomycetota</taxon>
        <taxon>Actinomycetes</taxon>
        <taxon>Micrococcales</taxon>
        <taxon>Dermatophilaceae</taxon>
        <taxon>Dermatophilus</taxon>
    </lineage>
</organism>
<proteinExistence type="predicted"/>
<feature type="region of interest" description="Disordered" evidence="1">
    <location>
        <begin position="1"/>
        <end position="25"/>
    </location>
</feature>
<dbReference type="RefSeq" id="WP_115031429.1">
    <property type="nucleotide sequence ID" value="NZ_JAAFNO010000001.1"/>
</dbReference>
<evidence type="ECO:0000256" key="1">
    <source>
        <dbReference type="SAM" id="MobiDB-lite"/>
    </source>
</evidence>
<feature type="compositionally biased region" description="Polar residues" evidence="1">
    <location>
        <begin position="9"/>
        <end position="21"/>
    </location>
</feature>
<comment type="caution">
    <text evidence="2">The sequence shown here is derived from an EMBL/GenBank/DDBJ whole genome shotgun (WGS) entry which is preliminary data.</text>
</comment>
<dbReference type="AlphaFoldDB" id="A0AA46H134"/>
<dbReference type="EMBL" id="UFYA01000001">
    <property type="protein sequence ID" value="STD12774.1"/>
    <property type="molecule type" value="Genomic_DNA"/>
</dbReference>
<sequence>MTTTPTPPHISNGSTSTNPQANKLPDGYMTAEMIAESLARITGKKSIPASTIRGMASRDQMPAPTGLKWGRRILWDADEVSEWLKKREARHVPRALVRQIQRNLAALDEQARATGNDARLKQGVRNAYRRGLSFQQIADAILVKNGDHHPTREAVRSRFGPYI</sequence>
<reference evidence="2 3" key="1">
    <citation type="submission" date="2018-06" db="EMBL/GenBank/DDBJ databases">
        <authorList>
            <consortium name="Pathogen Informatics"/>
            <person name="Doyle S."/>
        </authorList>
    </citation>
    <scope>NUCLEOTIDE SEQUENCE [LARGE SCALE GENOMIC DNA]</scope>
    <source>
        <strain evidence="2 3">NCTC7915</strain>
    </source>
</reference>